<comment type="caution">
    <text evidence="2">The sequence shown here is derived from an EMBL/GenBank/DDBJ whole genome shotgun (WGS) entry which is preliminary data.</text>
</comment>
<name>A0A8T3BH75_DENNO</name>
<keyword evidence="3" id="KW-1185">Reference proteome</keyword>
<gene>
    <name evidence="2" type="ORF">KFK09_012260</name>
</gene>
<evidence type="ECO:0000313" key="3">
    <source>
        <dbReference type="Proteomes" id="UP000829196"/>
    </source>
</evidence>
<accession>A0A8T3BH75</accession>
<feature type="chain" id="PRO_5035798817" evidence="1">
    <location>
        <begin position="26"/>
        <end position="74"/>
    </location>
</feature>
<dbReference type="SMR" id="A0A8T3BH75"/>
<keyword evidence="1" id="KW-0732">Signal</keyword>
<dbReference type="Proteomes" id="UP000829196">
    <property type="component" value="Unassembled WGS sequence"/>
</dbReference>
<protein>
    <submittedName>
        <fullName evidence="2">Uncharacterized protein</fullName>
    </submittedName>
</protein>
<sequence length="74" mass="8529">MEFARRILPVLLLVMLILPIYDVAGTGRLSVEHKMMKMITEETCESSDCDNLCKNVNHYRKGICGERGRCYCYP</sequence>
<reference evidence="2" key="1">
    <citation type="journal article" date="2022" name="Front. Genet.">
        <title>Chromosome-Scale Assembly of the Dendrobium nobile Genome Provides Insights Into the Molecular Mechanism of the Biosynthesis of the Medicinal Active Ingredient of Dendrobium.</title>
        <authorList>
            <person name="Xu Q."/>
            <person name="Niu S.-C."/>
            <person name="Li K.-L."/>
            <person name="Zheng P.-J."/>
            <person name="Zhang X.-J."/>
            <person name="Jia Y."/>
            <person name="Liu Y."/>
            <person name="Niu Y.-X."/>
            <person name="Yu L.-H."/>
            <person name="Chen D.-F."/>
            <person name="Zhang G.-Q."/>
        </authorList>
    </citation>
    <scope>NUCLEOTIDE SEQUENCE</scope>
    <source>
        <tissue evidence="2">Leaf</tissue>
    </source>
</reference>
<evidence type="ECO:0000313" key="2">
    <source>
        <dbReference type="EMBL" id="KAI0511630.1"/>
    </source>
</evidence>
<proteinExistence type="predicted"/>
<feature type="signal peptide" evidence="1">
    <location>
        <begin position="1"/>
        <end position="25"/>
    </location>
</feature>
<dbReference type="EMBL" id="JAGYWB010000009">
    <property type="protein sequence ID" value="KAI0511630.1"/>
    <property type="molecule type" value="Genomic_DNA"/>
</dbReference>
<organism evidence="2 3">
    <name type="scientific">Dendrobium nobile</name>
    <name type="common">Orchid</name>
    <dbReference type="NCBI Taxonomy" id="94219"/>
    <lineage>
        <taxon>Eukaryota</taxon>
        <taxon>Viridiplantae</taxon>
        <taxon>Streptophyta</taxon>
        <taxon>Embryophyta</taxon>
        <taxon>Tracheophyta</taxon>
        <taxon>Spermatophyta</taxon>
        <taxon>Magnoliopsida</taxon>
        <taxon>Liliopsida</taxon>
        <taxon>Asparagales</taxon>
        <taxon>Orchidaceae</taxon>
        <taxon>Epidendroideae</taxon>
        <taxon>Malaxideae</taxon>
        <taxon>Dendrobiinae</taxon>
        <taxon>Dendrobium</taxon>
    </lineage>
</organism>
<evidence type="ECO:0000256" key="1">
    <source>
        <dbReference type="SAM" id="SignalP"/>
    </source>
</evidence>
<dbReference type="AlphaFoldDB" id="A0A8T3BH75"/>